<feature type="domain" description="Fibronectin type III-like" evidence="3">
    <location>
        <begin position="695"/>
        <end position="764"/>
    </location>
</feature>
<organism evidence="4 5">
    <name type="scientific">Burkholderia ambifaria (strain ATCC BAA-244 / DSM 16087 / CCUG 44356 / LMG 19182 / AMMD)</name>
    <name type="common">Burkholderia cepacia (strain AMMD)</name>
    <dbReference type="NCBI Taxonomy" id="339670"/>
    <lineage>
        <taxon>Bacteria</taxon>
        <taxon>Pseudomonadati</taxon>
        <taxon>Pseudomonadota</taxon>
        <taxon>Betaproteobacteria</taxon>
        <taxon>Burkholderiales</taxon>
        <taxon>Burkholderiaceae</taxon>
        <taxon>Burkholderia</taxon>
        <taxon>Burkholderia cepacia complex</taxon>
    </lineage>
</organism>
<dbReference type="SMART" id="SM01217">
    <property type="entry name" value="Fn3_like"/>
    <property type="match status" value="1"/>
</dbReference>
<keyword evidence="4" id="KW-0326">Glycosidase</keyword>
<dbReference type="InterPro" id="IPR001764">
    <property type="entry name" value="Glyco_hydro_3_N"/>
</dbReference>
<dbReference type="Pfam" id="PF00933">
    <property type="entry name" value="Glyco_hydro_3"/>
    <property type="match status" value="1"/>
</dbReference>
<dbReference type="InterPro" id="IPR026891">
    <property type="entry name" value="Fn3-like"/>
</dbReference>
<dbReference type="Gene3D" id="2.60.40.10">
    <property type="entry name" value="Immunoglobulins"/>
    <property type="match status" value="1"/>
</dbReference>
<accession>Q0BCV8</accession>
<dbReference type="Proteomes" id="UP000000662">
    <property type="component" value="Chromosome 1"/>
</dbReference>
<proteinExistence type="inferred from homology"/>
<dbReference type="PANTHER" id="PTHR42715:SF10">
    <property type="entry name" value="BETA-GLUCOSIDASE"/>
    <property type="match status" value="1"/>
</dbReference>
<dbReference type="eggNOG" id="COG1472">
    <property type="taxonomic scope" value="Bacteria"/>
</dbReference>
<dbReference type="Pfam" id="PF14310">
    <property type="entry name" value="Fn3-like"/>
    <property type="match status" value="1"/>
</dbReference>
<dbReference type="KEGG" id="bam:Bamb_2459"/>
<evidence type="ECO:0000256" key="2">
    <source>
        <dbReference type="ARBA" id="ARBA00022801"/>
    </source>
</evidence>
<dbReference type="Gene3D" id="3.20.20.300">
    <property type="entry name" value="Glycoside hydrolase, family 3, N-terminal domain"/>
    <property type="match status" value="1"/>
</dbReference>
<dbReference type="EC" id="3.2.1.21" evidence="4"/>
<dbReference type="InterPro" id="IPR017853">
    <property type="entry name" value="GH"/>
</dbReference>
<keyword evidence="5" id="KW-1185">Reference proteome</keyword>
<dbReference type="SUPFAM" id="SSF52279">
    <property type="entry name" value="Beta-D-glucan exohydrolase, C-terminal domain"/>
    <property type="match status" value="1"/>
</dbReference>
<dbReference type="InterPro" id="IPR002772">
    <property type="entry name" value="Glyco_hydro_3_C"/>
</dbReference>
<dbReference type="Pfam" id="PF01915">
    <property type="entry name" value="Glyco_hydro_3_C"/>
    <property type="match status" value="1"/>
</dbReference>
<evidence type="ECO:0000313" key="5">
    <source>
        <dbReference type="Proteomes" id="UP000000662"/>
    </source>
</evidence>
<reference evidence="4" key="1">
    <citation type="submission" date="2009-01" db="EMBL/GenBank/DDBJ databases">
        <title>Complete sequence of Chromosome 1 of Burkholderia cepacia AMMD.</title>
        <authorList>
            <consortium name="US DOE Joint Genome Institute"/>
            <person name="Copeland A."/>
            <person name="Lucas S."/>
            <person name="Lapidus A."/>
            <person name="Barry K."/>
            <person name="Detter J.C."/>
            <person name="Glavina del Rio T."/>
            <person name="Hammon N."/>
            <person name="Israni S."/>
            <person name="Pitluck S."/>
            <person name="Bruce D."/>
            <person name="Chain P."/>
            <person name="Malfatti S."/>
            <person name="Shin M."/>
            <person name="Vergez L."/>
            <person name="Schmutz J."/>
            <person name="Larimer F."/>
            <person name="Land M."/>
            <person name="Hauser L."/>
            <person name="Kyrpides N."/>
            <person name="Kim E."/>
            <person name="Parke J."/>
            <person name="Coenye T."/>
            <person name="Konstantinidis K."/>
            <person name="Ramette A."/>
            <person name="Tiedje J."/>
            <person name="Richardson P."/>
        </authorList>
    </citation>
    <scope>NUCLEOTIDE SEQUENCE [LARGE SCALE GENOMIC DNA]</scope>
    <source>
        <strain evidence="4">AMMD</strain>
    </source>
</reference>
<gene>
    <name evidence="4" type="ordered locus">Bamb_2459</name>
</gene>
<dbReference type="InterPro" id="IPR013783">
    <property type="entry name" value="Ig-like_fold"/>
</dbReference>
<protein>
    <submittedName>
        <fullName evidence="4">Beta-glucosidase</fullName>
        <ecNumber evidence="4">3.2.1.21</ecNumber>
    </submittedName>
</protein>
<name>Q0BCV8_BURCM</name>
<comment type="similarity">
    <text evidence="1">Belongs to the glycosyl hydrolase 3 family.</text>
</comment>
<dbReference type="PANTHER" id="PTHR42715">
    <property type="entry name" value="BETA-GLUCOSIDASE"/>
    <property type="match status" value="1"/>
</dbReference>
<dbReference type="Gene3D" id="3.40.50.1700">
    <property type="entry name" value="Glycoside hydrolase family 3 C-terminal domain"/>
    <property type="match status" value="1"/>
</dbReference>
<dbReference type="InterPro" id="IPR036962">
    <property type="entry name" value="Glyco_hydro_3_N_sf"/>
</dbReference>
<evidence type="ECO:0000259" key="3">
    <source>
        <dbReference type="SMART" id="SM01217"/>
    </source>
</evidence>
<dbReference type="InterPro" id="IPR050288">
    <property type="entry name" value="Cellulose_deg_GH3"/>
</dbReference>
<evidence type="ECO:0000313" key="4">
    <source>
        <dbReference type="EMBL" id="ABI88015.1"/>
    </source>
</evidence>
<dbReference type="GO" id="GO:0005975">
    <property type="term" value="P:carbohydrate metabolic process"/>
    <property type="evidence" value="ECO:0007669"/>
    <property type="project" value="InterPro"/>
</dbReference>
<dbReference type="InterPro" id="IPR036881">
    <property type="entry name" value="Glyco_hydro_3_C_sf"/>
</dbReference>
<dbReference type="GO" id="GO:0008422">
    <property type="term" value="F:beta-glucosidase activity"/>
    <property type="evidence" value="ECO:0007669"/>
    <property type="project" value="UniProtKB-EC"/>
</dbReference>
<sequence length="779" mass="80723">MLLPVKRGDRSIFRLDAGVWRPVQQIDSGGSMKTSLFRCSTIASACALTMLLASCGGDDIHAPADPDAAADLRAAALVAQLTTDEKLQLVHGTGMPALNFGGPFPADALNGASYIPGVPRLGIPALSSADSAGGVNVKNARVTALPAPVALAATWDPALAGTYGTRIALELRALGFAEGLGGGVNLAREPRNGRTFEYMGEDPVLAGTLSAARTQATQAQKVIATIKHFAFNDQETNRMTVDSVVDERTMREAELLAFEIGVKDGQPGNVMCSYNKLNGVYACENPYLLTTVLKNEWGFKGVVQSDWGATHSTVAAVQAGLDEEQPGAADDGNAPLGSYFNSKLRAALQAGSVSAARLNDMVQRKLRTLIRIGVMDAPPKPGGAIDEAAGNADALAIARQAAVLLKNAAAPGDTQPVLPLAAGTLRSVVVIGGHADAGVLSGGGSGAVPAIDGNAVTSCQQPAGMLFGGCATWYKSAPLAAIRAKAPNASVSYRDGTDANAAATAAAQADVAIVFATQWQTEGLDLASLSLPDAKADLYNQQYDQNALIAAVAAKAKRVIVVLENGSPVLMPWLANVHGVLDAWYPGAQGGQAIADLLFGDANPSGRLPLTFPKQEADLPQPTIDPSNTQNVYAEGLAYGYRWFDAKAIEPLFPFGYGLSYTTYALSAMSARADAAGNVTVGVTVTNTGTRAGTHTVQIYAALPASLGEPPKRLVGWTRVALQPGEARTVSVAVPAQRFAVWDANAHAWRIGAGRYGLLAAASSRDPQALSQTVTLAAH</sequence>
<dbReference type="SUPFAM" id="SSF51445">
    <property type="entry name" value="(Trans)glycosidases"/>
    <property type="match status" value="1"/>
</dbReference>
<dbReference type="PRINTS" id="PR00133">
    <property type="entry name" value="GLHYDRLASE3"/>
</dbReference>
<keyword evidence="2 4" id="KW-0378">Hydrolase</keyword>
<evidence type="ECO:0000256" key="1">
    <source>
        <dbReference type="ARBA" id="ARBA00005336"/>
    </source>
</evidence>
<dbReference type="AlphaFoldDB" id="Q0BCV8"/>
<dbReference type="EMBL" id="CP000440">
    <property type="protein sequence ID" value="ABI88015.1"/>
    <property type="molecule type" value="Genomic_DNA"/>
</dbReference>